<reference evidence="10" key="2">
    <citation type="submission" date="2025-08" db="UniProtKB">
        <authorList>
            <consortium name="RefSeq"/>
        </authorList>
    </citation>
    <scope>IDENTIFICATION</scope>
    <source>
        <strain evidence="10">S238N-H82</strain>
        <tissue evidence="10">Testes</tissue>
    </source>
</reference>
<gene>
    <name evidence="10" type="primary">LOC118432044</name>
</gene>
<evidence type="ECO:0000256" key="2">
    <source>
        <dbReference type="ARBA" id="ARBA00022692"/>
    </source>
</evidence>
<keyword evidence="7" id="KW-0472">Membrane</keyword>
<dbReference type="Pfam" id="PF13695">
    <property type="entry name" value="Zn_ribbon_3CxxC"/>
    <property type="match status" value="1"/>
</dbReference>
<dbReference type="GeneID" id="118432044"/>
<keyword evidence="9" id="KW-1185">Reference proteome</keyword>
<dbReference type="InterPro" id="IPR027377">
    <property type="entry name" value="ZAR1/RTP1-5-like_Znf-3CxxC"/>
</dbReference>
<protein>
    <submittedName>
        <fullName evidence="10">Receptor-transporting protein 4-like</fullName>
    </submittedName>
</protein>
<dbReference type="Proteomes" id="UP000001554">
    <property type="component" value="Chromosome 15"/>
</dbReference>
<dbReference type="InterPro" id="IPR026096">
    <property type="entry name" value="R-trans_p"/>
</dbReference>
<keyword evidence="4" id="KW-0863">Zinc-finger</keyword>
<evidence type="ECO:0000256" key="7">
    <source>
        <dbReference type="ARBA" id="ARBA00023136"/>
    </source>
</evidence>
<evidence type="ECO:0000313" key="9">
    <source>
        <dbReference type="Proteomes" id="UP000001554"/>
    </source>
</evidence>
<dbReference type="GO" id="GO:0031849">
    <property type="term" value="F:olfactory receptor binding"/>
    <property type="evidence" value="ECO:0000318"/>
    <property type="project" value="GO_Central"/>
</dbReference>
<reference evidence="9" key="1">
    <citation type="journal article" date="2020" name="Nat. Ecol. Evol.">
        <title>Deeply conserved synteny resolves early events in vertebrate evolution.</title>
        <authorList>
            <person name="Simakov O."/>
            <person name="Marletaz F."/>
            <person name="Yue J.X."/>
            <person name="O'Connell B."/>
            <person name="Jenkins J."/>
            <person name="Brandt A."/>
            <person name="Calef R."/>
            <person name="Tung C.H."/>
            <person name="Huang T.K."/>
            <person name="Schmutz J."/>
            <person name="Satoh N."/>
            <person name="Yu J.K."/>
            <person name="Putnam N.H."/>
            <person name="Green R.E."/>
            <person name="Rokhsar D.S."/>
        </authorList>
    </citation>
    <scope>NUCLEOTIDE SEQUENCE [LARGE SCALE GENOMIC DNA]</scope>
    <source>
        <strain evidence="9">S238N-H82</strain>
    </source>
</reference>
<proteinExistence type="predicted"/>
<evidence type="ECO:0000256" key="5">
    <source>
        <dbReference type="ARBA" id="ARBA00022833"/>
    </source>
</evidence>
<evidence type="ECO:0000256" key="3">
    <source>
        <dbReference type="ARBA" id="ARBA00022723"/>
    </source>
</evidence>
<accession>A0A9J7NCX5</accession>
<keyword evidence="3" id="KW-0479">Metal-binding</keyword>
<sequence length="166" mass="19716">MAAPEEWLDVFKTEICEEFSDRWTLTEVEDLPHINDARRKGWQLFIDKAKVKFECSDCDNDWTSVKGQVIFHYRLKRWRWMTKGQVKMFLPGQMCQYCADGFEPPEWYEEEMVKVMQNLRSKIEEEFYDGPPVKLNKGRRGAHMSSRHESQYCQACQMGTCGHSNE</sequence>
<evidence type="ECO:0000259" key="8">
    <source>
        <dbReference type="SMART" id="SM01328"/>
    </source>
</evidence>
<feature type="domain" description="3CxxC-type" evidence="8">
    <location>
        <begin position="48"/>
        <end position="159"/>
    </location>
</feature>
<evidence type="ECO:0000256" key="1">
    <source>
        <dbReference type="ARBA" id="ARBA00004167"/>
    </source>
</evidence>
<dbReference type="SMART" id="SM01328">
    <property type="entry name" value="zf-3CxxC"/>
    <property type="match status" value="1"/>
</dbReference>
<dbReference type="PANTHER" id="PTHR14402:SF10">
    <property type="entry name" value="3CXXC-TYPE DOMAIN-CONTAINING PROTEIN"/>
    <property type="match status" value="1"/>
</dbReference>
<dbReference type="OrthoDB" id="8121437at2759"/>
<dbReference type="GO" id="GO:0051205">
    <property type="term" value="P:protein insertion into membrane"/>
    <property type="evidence" value="ECO:0000318"/>
    <property type="project" value="GO_Central"/>
</dbReference>
<name>A0A9J7NCX5_BRAFL</name>
<dbReference type="AlphaFoldDB" id="A0A9J7NCX5"/>
<dbReference type="PANTHER" id="PTHR14402">
    <property type="entry name" value="RECEPTOR TRANSPORTING PROTEIN"/>
    <property type="match status" value="1"/>
</dbReference>
<comment type="subcellular location">
    <subcellularLocation>
        <location evidence="1">Membrane</location>
        <topology evidence="1">Single-pass membrane protein</topology>
    </subcellularLocation>
</comment>
<dbReference type="GO" id="GO:0008270">
    <property type="term" value="F:zinc ion binding"/>
    <property type="evidence" value="ECO:0007669"/>
    <property type="project" value="UniProtKB-KW"/>
</dbReference>
<dbReference type="RefSeq" id="XP_035699439.1">
    <property type="nucleotide sequence ID" value="XM_035843546.1"/>
</dbReference>
<dbReference type="OMA" id="SINMDTE"/>
<keyword evidence="2" id="KW-0812">Transmembrane</keyword>
<dbReference type="KEGG" id="bfo:118432044"/>
<keyword evidence="5" id="KW-0862">Zinc</keyword>
<dbReference type="GO" id="GO:0006612">
    <property type="term" value="P:protein targeting to membrane"/>
    <property type="evidence" value="ECO:0000318"/>
    <property type="project" value="GO_Central"/>
</dbReference>
<evidence type="ECO:0000256" key="6">
    <source>
        <dbReference type="ARBA" id="ARBA00022989"/>
    </source>
</evidence>
<organism evidence="9 10">
    <name type="scientific">Branchiostoma floridae</name>
    <name type="common">Florida lancelet</name>
    <name type="synonym">Amphioxus</name>
    <dbReference type="NCBI Taxonomy" id="7739"/>
    <lineage>
        <taxon>Eukaryota</taxon>
        <taxon>Metazoa</taxon>
        <taxon>Chordata</taxon>
        <taxon>Cephalochordata</taxon>
        <taxon>Leptocardii</taxon>
        <taxon>Amphioxiformes</taxon>
        <taxon>Branchiostomatidae</taxon>
        <taxon>Branchiostoma</taxon>
    </lineage>
</organism>
<evidence type="ECO:0000313" key="10">
    <source>
        <dbReference type="RefSeq" id="XP_035699439.1"/>
    </source>
</evidence>
<evidence type="ECO:0000256" key="4">
    <source>
        <dbReference type="ARBA" id="ARBA00022771"/>
    </source>
</evidence>
<keyword evidence="6" id="KW-1133">Transmembrane helix</keyword>
<dbReference type="GO" id="GO:0016020">
    <property type="term" value="C:membrane"/>
    <property type="evidence" value="ECO:0007669"/>
    <property type="project" value="UniProtKB-SubCell"/>
</dbReference>